<reference evidence="1" key="1">
    <citation type="submission" date="2021-06" db="EMBL/GenBank/DDBJ databases">
        <authorList>
            <person name="Kallberg Y."/>
            <person name="Tangrot J."/>
            <person name="Rosling A."/>
        </authorList>
    </citation>
    <scope>NUCLEOTIDE SEQUENCE</scope>
    <source>
        <strain evidence="1">IL203A</strain>
    </source>
</reference>
<organism evidence="1 2">
    <name type="scientific">Dentiscutata heterogama</name>
    <dbReference type="NCBI Taxonomy" id="1316150"/>
    <lineage>
        <taxon>Eukaryota</taxon>
        <taxon>Fungi</taxon>
        <taxon>Fungi incertae sedis</taxon>
        <taxon>Mucoromycota</taxon>
        <taxon>Glomeromycotina</taxon>
        <taxon>Glomeromycetes</taxon>
        <taxon>Diversisporales</taxon>
        <taxon>Gigasporaceae</taxon>
        <taxon>Dentiscutata</taxon>
    </lineage>
</organism>
<gene>
    <name evidence="1" type="ORF">DHETER_LOCUS8576</name>
</gene>
<dbReference type="Proteomes" id="UP000789702">
    <property type="component" value="Unassembled WGS sequence"/>
</dbReference>
<feature type="non-terminal residue" evidence="1">
    <location>
        <position position="1"/>
    </location>
</feature>
<protein>
    <submittedName>
        <fullName evidence="1">13452_t:CDS:1</fullName>
    </submittedName>
</protein>
<name>A0ACA9N6F3_9GLOM</name>
<evidence type="ECO:0000313" key="1">
    <source>
        <dbReference type="EMBL" id="CAG8635241.1"/>
    </source>
</evidence>
<proteinExistence type="predicted"/>
<comment type="caution">
    <text evidence="1">The sequence shown here is derived from an EMBL/GenBank/DDBJ whole genome shotgun (WGS) entry which is preliminary data.</text>
</comment>
<sequence>NDDFMSNLNPSYQRTILNLEPSHQRINRLSQFRSFPGNRSTFFTKNTRNYDMSKAAAIRMVLFASFFALINLLASTGAVIGIINGHPIPTGLTVTDWVGGFQGILIIIVFGLPNNWKRFLLKVFKPLLRYYKTYKKSNNRVVWNNLSNLEWSHLNDTMCERTETDIC</sequence>
<accession>A0ACA9N6F3</accession>
<keyword evidence="2" id="KW-1185">Reference proteome</keyword>
<dbReference type="EMBL" id="CAJVPU010013803">
    <property type="protein sequence ID" value="CAG8635241.1"/>
    <property type="molecule type" value="Genomic_DNA"/>
</dbReference>
<evidence type="ECO:0000313" key="2">
    <source>
        <dbReference type="Proteomes" id="UP000789702"/>
    </source>
</evidence>